<comment type="caution">
    <text evidence="3">The sequence shown here is derived from an EMBL/GenBank/DDBJ whole genome shotgun (WGS) entry which is preliminary data.</text>
</comment>
<protein>
    <submittedName>
        <fullName evidence="3">DUF6265 family protein</fullName>
    </submittedName>
</protein>
<keyword evidence="4" id="KW-1185">Reference proteome</keyword>
<feature type="signal peptide" evidence="1">
    <location>
        <begin position="1"/>
        <end position="19"/>
    </location>
</feature>
<sequence>MKKISAGLALALMTTLVFAFKAGTADLDKTKWLIGTWEQKTARGSVFETWTKASPKEFHGKSYVLKEKDTLVFENIKLVQQTDGLFYIPTVKNQNGGKPVSFKAKTVSASEMVFENPEHDFPQQISYKQINKDSLVAEISGTVKGKFKAQKFQMRRKN</sequence>
<dbReference type="Proteomes" id="UP001336835">
    <property type="component" value="Unassembled WGS sequence"/>
</dbReference>
<evidence type="ECO:0000313" key="3">
    <source>
        <dbReference type="EMBL" id="MEE1943786.1"/>
    </source>
</evidence>
<reference evidence="3 4" key="1">
    <citation type="submission" date="2024-01" db="EMBL/GenBank/DDBJ databases">
        <title>Pedobacter sp. nov., isolated from fresh soil.</title>
        <authorList>
            <person name="Le N.T.T."/>
        </authorList>
    </citation>
    <scope>NUCLEOTIDE SEQUENCE [LARGE SCALE GENOMIC DNA]</scope>
    <source>
        <strain evidence="3 4">KR3-3</strain>
    </source>
</reference>
<feature type="chain" id="PRO_5045609075" evidence="1">
    <location>
        <begin position="20"/>
        <end position="158"/>
    </location>
</feature>
<name>A0ABU7I2V6_9SPHI</name>
<accession>A0ABU7I2V6</accession>
<dbReference type="Pfam" id="PF19780">
    <property type="entry name" value="DUF6265"/>
    <property type="match status" value="1"/>
</dbReference>
<dbReference type="InterPro" id="IPR046232">
    <property type="entry name" value="DUF6265"/>
</dbReference>
<organism evidence="3 4">
    <name type="scientific">Pedobacter albus</name>
    <dbReference type="NCBI Taxonomy" id="3113905"/>
    <lineage>
        <taxon>Bacteria</taxon>
        <taxon>Pseudomonadati</taxon>
        <taxon>Bacteroidota</taxon>
        <taxon>Sphingobacteriia</taxon>
        <taxon>Sphingobacteriales</taxon>
        <taxon>Sphingobacteriaceae</taxon>
        <taxon>Pedobacter</taxon>
    </lineage>
</organism>
<proteinExistence type="predicted"/>
<keyword evidence="1" id="KW-0732">Signal</keyword>
<evidence type="ECO:0000313" key="4">
    <source>
        <dbReference type="Proteomes" id="UP001336835"/>
    </source>
</evidence>
<dbReference type="RefSeq" id="WP_330106186.1">
    <property type="nucleotide sequence ID" value="NZ_JAZDQT010000001.1"/>
</dbReference>
<evidence type="ECO:0000259" key="2">
    <source>
        <dbReference type="Pfam" id="PF19780"/>
    </source>
</evidence>
<dbReference type="EMBL" id="JAZDQT010000001">
    <property type="protein sequence ID" value="MEE1943786.1"/>
    <property type="molecule type" value="Genomic_DNA"/>
</dbReference>
<evidence type="ECO:0000256" key="1">
    <source>
        <dbReference type="SAM" id="SignalP"/>
    </source>
</evidence>
<gene>
    <name evidence="3" type="ORF">VRU48_01625</name>
</gene>
<feature type="domain" description="DUF6265" evidence="2">
    <location>
        <begin position="31"/>
        <end position="140"/>
    </location>
</feature>